<proteinExistence type="inferred from homology"/>
<keyword evidence="8" id="KW-1185">Reference proteome</keyword>
<keyword evidence="5" id="KW-0961">Cell wall biogenesis/degradation</keyword>
<organism evidence="7 8">
    <name type="scientific">Colocasia esculenta</name>
    <name type="common">Wild taro</name>
    <name type="synonym">Arum esculentum</name>
    <dbReference type="NCBI Taxonomy" id="4460"/>
    <lineage>
        <taxon>Eukaryota</taxon>
        <taxon>Viridiplantae</taxon>
        <taxon>Streptophyta</taxon>
        <taxon>Embryophyta</taxon>
        <taxon>Tracheophyta</taxon>
        <taxon>Spermatophyta</taxon>
        <taxon>Magnoliopsida</taxon>
        <taxon>Liliopsida</taxon>
        <taxon>Araceae</taxon>
        <taxon>Aroideae</taxon>
        <taxon>Colocasieae</taxon>
        <taxon>Colocasia</taxon>
    </lineage>
</organism>
<dbReference type="Proteomes" id="UP000652761">
    <property type="component" value="Unassembled WGS sequence"/>
</dbReference>
<evidence type="ECO:0000256" key="4">
    <source>
        <dbReference type="ARBA" id="ARBA00022512"/>
    </source>
</evidence>
<comment type="subcellular location">
    <subcellularLocation>
        <location evidence="2 5">Secreted</location>
        <location evidence="2 5">Cell wall</location>
    </subcellularLocation>
</comment>
<dbReference type="GO" id="GO:0071555">
    <property type="term" value="P:cell wall organization"/>
    <property type="evidence" value="ECO:0007669"/>
    <property type="project" value="UniProtKB-KW"/>
</dbReference>
<protein>
    <recommendedName>
        <fullName evidence="5">Pectin acetylesterase</fullName>
        <ecNumber evidence="5">3.1.1.-</ecNumber>
    </recommendedName>
</protein>
<evidence type="ECO:0000256" key="5">
    <source>
        <dbReference type="RuleBase" id="RU363114"/>
    </source>
</evidence>
<dbReference type="SUPFAM" id="SSF53474">
    <property type="entry name" value="alpha/beta-Hydrolases"/>
    <property type="match status" value="1"/>
</dbReference>
<name>A0A843VSA4_COLES</name>
<evidence type="ECO:0000256" key="6">
    <source>
        <dbReference type="SAM" id="Phobius"/>
    </source>
</evidence>
<keyword evidence="5" id="KW-0378">Hydrolase</keyword>
<dbReference type="GO" id="GO:0009505">
    <property type="term" value="C:plant-type cell wall"/>
    <property type="evidence" value="ECO:0007669"/>
    <property type="project" value="TreeGrafter"/>
</dbReference>
<comment type="function">
    <text evidence="1 5">Hydrolyzes acetyl esters in homogalacturonan regions of pectin. In type I primary cell wall, galacturonic acid residues of pectin can be acetylated at the O-2 and O-3 positions. Decreasing the degree of acetylation of pectin gels in vitro alters their physical properties.</text>
</comment>
<sequence length="460" mass="51373">MGVRFPLSCFSSLRAFPIMHGEVLLSAKHLLRCIAYMASFKLWTWILVCSFLLVLSAVAGLDVNLTILEMCLDGSPPAYHFAGGFGSGENNWLVHIEGGGWCHNLTNCLIRKNGRLGSSRAMRSVRFSGILNDHRGFNPYFYNWNKVKVGYCDGSSFTGDIEQVDPATNLHYRGARVFEAVMEDLLAKGMQHAKNALLSGCSAGGLTSVLHCDRFRALLPAAARVKCLTDGGYFINVKDLVGEDSIKTYFNNIVETHGSAKNLPESCTSRMNPNLCFFPQYLVPNIRTPLFVLNSAIDSWQVVVAYGTRKTCPLLTRNHTFLFMLQIRNVLVPSRADPRGAWKECKADIKQCNNQQLRALEVFRREFLDALGSGGRPGSDPSRGFFINSCFAHCQTELTATWKFSNSPVLGNTTIAEAVGVWFNDQRDFKQIDCPYPCDHSCYNNKYNPQGYSQEYEPLV</sequence>
<dbReference type="InterPro" id="IPR029058">
    <property type="entry name" value="AB_hydrolase_fold"/>
</dbReference>
<feature type="transmembrane region" description="Helical" evidence="6">
    <location>
        <begin position="42"/>
        <end position="61"/>
    </location>
</feature>
<reference evidence="7" key="1">
    <citation type="submission" date="2017-07" db="EMBL/GenBank/DDBJ databases">
        <title>Taro Niue Genome Assembly and Annotation.</title>
        <authorList>
            <person name="Atibalentja N."/>
            <person name="Keating K."/>
            <person name="Fields C.J."/>
        </authorList>
    </citation>
    <scope>NUCLEOTIDE SEQUENCE</scope>
    <source>
        <strain evidence="7">Niue_2</strain>
        <tissue evidence="7">Leaf</tissue>
    </source>
</reference>
<dbReference type="InterPro" id="IPR004963">
    <property type="entry name" value="PAE/NOTUM"/>
</dbReference>
<evidence type="ECO:0000313" key="8">
    <source>
        <dbReference type="Proteomes" id="UP000652761"/>
    </source>
</evidence>
<comment type="caution">
    <text evidence="7">The sequence shown here is derived from an EMBL/GenBank/DDBJ whole genome shotgun (WGS) entry which is preliminary data.</text>
</comment>
<keyword evidence="4 5" id="KW-0134">Cell wall</keyword>
<keyword evidence="6" id="KW-0472">Membrane</keyword>
<evidence type="ECO:0000256" key="3">
    <source>
        <dbReference type="ARBA" id="ARBA00005784"/>
    </source>
</evidence>
<evidence type="ECO:0000256" key="1">
    <source>
        <dbReference type="ARBA" id="ARBA00003534"/>
    </source>
</evidence>
<evidence type="ECO:0000256" key="2">
    <source>
        <dbReference type="ARBA" id="ARBA00004191"/>
    </source>
</evidence>
<dbReference type="OrthoDB" id="2015280at2759"/>
<keyword evidence="6" id="KW-1133">Transmembrane helix</keyword>
<keyword evidence="6" id="KW-0812">Transmembrane</keyword>
<gene>
    <name evidence="7" type="ORF">Taro_031563</name>
</gene>
<dbReference type="GO" id="GO:0052793">
    <property type="term" value="F:pectin acetylesterase activity"/>
    <property type="evidence" value="ECO:0007669"/>
    <property type="project" value="TreeGrafter"/>
</dbReference>
<dbReference type="Pfam" id="PF03283">
    <property type="entry name" value="PAE"/>
    <property type="match status" value="2"/>
</dbReference>
<dbReference type="AlphaFoldDB" id="A0A843VSA4"/>
<keyword evidence="5" id="KW-0964">Secreted</keyword>
<dbReference type="PANTHER" id="PTHR21562:SF93">
    <property type="entry name" value="PECTIN ACETYLESTERASE 8"/>
    <property type="match status" value="1"/>
</dbReference>
<evidence type="ECO:0000313" key="7">
    <source>
        <dbReference type="EMBL" id="MQL98845.1"/>
    </source>
</evidence>
<accession>A0A843VSA4</accession>
<dbReference type="PANTHER" id="PTHR21562">
    <property type="entry name" value="NOTUM-RELATED"/>
    <property type="match status" value="1"/>
</dbReference>
<dbReference type="EC" id="3.1.1.-" evidence="5"/>
<comment type="similarity">
    <text evidence="3 5">Belongs to the pectinacetylesterase family.</text>
</comment>
<dbReference type="EMBL" id="NMUH01002249">
    <property type="protein sequence ID" value="MQL98845.1"/>
    <property type="molecule type" value="Genomic_DNA"/>
</dbReference>